<name>A0ABR9J5W1_9MICC</name>
<evidence type="ECO:0000256" key="5">
    <source>
        <dbReference type="SAM" id="MobiDB-lite"/>
    </source>
</evidence>
<accession>A0ABR9J5W1</accession>
<keyword evidence="3 4" id="KW-0694">RNA-binding</keyword>
<feature type="region of interest" description="Disordered" evidence="5">
    <location>
        <begin position="73"/>
        <end position="106"/>
    </location>
</feature>
<dbReference type="RefSeq" id="WP_192591146.1">
    <property type="nucleotide sequence ID" value="NZ_JADBEE010000001.1"/>
</dbReference>
<dbReference type="HAMAP" id="MF_00167">
    <property type="entry name" value="CsrA"/>
    <property type="match status" value="1"/>
</dbReference>
<dbReference type="InterPro" id="IPR036107">
    <property type="entry name" value="CsrA_sf"/>
</dbReference>
<dbReference type="Gene3D" id="2.60.40.4380">
    <property type="entry name" value="Translational regulator CsrA"/>
    <property type="match status" value="1"/>
</dbReference>
<comment type="subunit">
    <text evidence="4">Homodimer; the beta-strands of each monomer intercalate to form a hydrophobic core, while the alpha-helices form wings that extend away from the core.</text>
</comment>
<evidence type="ECO:0000256" key="2">
    <source>
        <dbReference type="ARBA" id="ARBA00022845"/>
    </source>
</evidence>
<reference evidence="6 7" key="1">
    <citation type="submission" date="2020-10" db="EMBL/GenBank/DDBJ databases">
        <title>Sequencing the genomes of 1000 actinobacteria strains.</title>
        <authorList>
            <person name="Klenk H.-P."/>
        </authorList>
    </citation>
    <scope>NUCLEOTIDE SEQUENCE [LARGE SCALE GENOMIC DNA]</scope>
    <source>
        <strain evidence="6 7">DSM 15474</strain>
    </source>
</reference>
<gene>
    <name evidence="4" type="primary">csrA</name>
    <name evidence="6" type="ORF">H4W26_001143</name>
</gene>
<dbReference type="SUPFAM" id="SSF117130">
    <property type="entry name" value="CsrA-like"/>
    <property type="match status" value="1"/>
</dbReference>
<comment type="function">
    <text evidence="4">A translational regulator that binds mRNA to regulate translation initiation and/or mRNA stability. Usually binds in the 5'-UTR at or near the Shine-Dalgarno sequence preventing ribosome-binding, thus repressing translation. Its main target seems to be the major flagellin gene, while its function is anatagonized by FliW.</text>
</comment>
<comment type="subcellular location">
    <subcellularLocation>
        <location evidence="4">Cytoplasm</location>
    </subcellularLocation>
</comment>
<dbReference type="EMBL" id="JADBEE010000001">
    <property type="protein sequence ID" value="MBE1514388.1"/>
    <property type="molecule type" value="Genomic_DNA"/>
</dbReference>
<evidence type="ECO:0000256" key="3">
    <source>
        <dbReference type="ARBA" id="ARBA00022884"/>
    </source>
</evidence>
<keyword evidence="1 4" id="KW-0963">Cytoplasm</keyword>
<comment type="similarity">
    <text evidence="4">Belongs to the CsrA/RsmA family.</text>
</comment>
<dbReference type="PANTHER" id="PTHR34984:SF1">
    <property type="entry name" value="CARBON STORAGE REGULATOR"/>
    <property type="match status" value="1"/>
</dbReference>
<dbReference type="NCBIfam" id="NF002469">
    <property type="entry name" value="PRK01712.1"/>
    <property type="match status" value="1"/>
</dbReference>
<dbReference type="Pfam" id="PF02599">
    <property type="entry name" value="CsrA"/>
    <property type="match status" value="1"/>
</dbReference>
<keyword evidence="4" id="KW-0678">Repressor</keyword>
<keyword evidence="7" id="KW-1185">Reference proteome</keyword>
<dbReference type="Proteomes" id="UP000636579">
    <property type="component" value="Unassembled WGS sequence"/>
</dbReference>
<evidence type="ECO:0000313" key="6">
    <source>
        <dbReference type="EMBL" id="MBE1514388.1"/>
    </source>
</evidence>
<evidence type="ECO:0000313" key="7">
    <source>
        <dbReference type="Proteomes" id="UP000636579"/>
    </source>
</evidence>
<keyword evidence="4" id="KW-1005">Bacterial flagellum biogenesis</keyword>
<sequence>MLVLTRKVGEQLLIGEDVVITVLEVRGDGIKIGIDAPRDVKVQRREVLLSVSETNLESARAASPEAETALKALFGVQEQGDPAQPRDTGSAAPRESTETDDSGRPQ</sequence>
<dbReference type="PANTHER" id="PTHR34984">
    <property type="entry name" value="CARBON STORAGE REGULATOR"/>
    <property type="match status" value="1"/>
</dbReference>
<proteinExistence type="inferred from homology"/>
<evidence type="ECO:0000256" key="4">
    <source>
        <dbReference type="HAMAP-Rule" id="MF_00167"/>
    </source>
</evidence>
<dbReference type="NCBIfam" id="TIGR00202">
    <property type="entry name" value="csrA"/>
    <property type="match status" value="1"/>
</dbReference>
<dbReference type="InterPro" id="IPR003751">
    <property type="entry name" value="CsrA"/>
</dbReference>
<keyword evidence="2 4" id="KW-0810">Translation regulation</keyword>
<organism evidence="6 7">
    <name type="scientific">Nesterenkonia halotolerans</name>
    <dbReference type="NCBI Taxonomy" id="225325"/>
    <lineage>
        <taxon>Bacteria</taxon>
        <taxon>Bacillati</taxon>
        <taxon>Actinomycetota</taxon>
        <taxon>Actinomycetes</taxon>
        <taxon>Micrococcales</taxon>
        <taxon>Micrococcaceae</taxon>
        <taxon>Nesterenkonia</taxon>
    </lineage>
</organism>
<feature type="compositionally biased region" description="Basic and acidic residues" evidence="5">
    <location>
        <begin position="95"/>
        <end position="106"/>
    </location>
</feature>
<evidence type="ECO:0000256" key="1">
    <source>
        <dbReference type="ARBA" id="ARBA00022490"/>
    </source>
</evidence>
<comment type="caution">
    <text evidence="6">The sequence shown here is derived from an EMBL/GenBank/DDBJ whole genome shotgun (WGS) entry which is preliminary data.</text>
</comment>
<protein>
    <recommendedName>
        <fullName evidence="4">Translational regulator CsrA</fullName>
    </recommendedName>
</protein>